<feature type="transmembrane region" description="Helical" evidence="1">
    <location>
        <begin position="365"/>
        <end position="389"/>
    </location>
</feature>
<keyword evidence="1" id="KW-1133">Transmembrane helix</keyword>
<evidence type="ECO:0000313" key="2">
    <source>
        <dbReference type="EMBL" id="SDW24680.1"/>
    </source>
</evidence>
<proteinExistence type="predicted"/>
<name>A0A1H2RZS2_9PSEU</name>
<gene>
    <name evidence="2" type="ORF">SAMN05421504_10158</name>
</gene>
<dbReference type="OrthoDB" id="3690792at2"/>
<dbReference type="RefSeq" id="WP_143046933.1">
    <property type="nucleotide sequence ID" value="NZ_FNON01000001.1"/>
</dbReference>
<dbReference type="STRING" id="589385.SAMN05421504_10158"/>
<keyword evidence="1" id="KW-0472">Membrane</keyword>
<keyword evidence="1" id="KW-0812">Transmembrane</keyword>
<evidence type="ECO:0000256" key="1">
    <source>
        <dbReference type="SAM" id="Phobius"/>
    </source>
</evidence>
<sequence>MVISSFLAGLVGVLSVGNRADRLDEIGAEHAAVTTAALEVYRALAAADATSLNVMLVSGDEEPLQQQAFRDDIAAATAALGFATRTAPTGVTAQKLAELTDSIPVYVGLVEAGWVYAKQARPLGTSYLTEATAFVRGTMLTAATAVRDAETKAITAAQDEVDDFPWAATLAGLLAVAVLVYCQRYVARRTRRRFNIGMAAATVLTVAAFGWLAVASLVAASHSADALDETRQVISPVADARAQGRSADGDEARSLIFPQLGDHERLSKALDDIGELVREAQDSPAGHGQYATLSDARKSLTGWRDAHTSFAGKGAVTYGEAAAAITKPAANEKQTFAAGLDDALGKVAATATEDVRMSIKDSRSALAGVAGALVVLMVLAAAATFAGLWPRISEYR</sequence>
<feature type="transmembrane region" description="Helical" evidence="1">
    <location>
        <begin position="194"/>
        <end position="214"/>
    </location>
</feature>
<dbReference type="AlphaFoldDB" id="A0A1H2RZS2"/>
<feature type="transmembrane region" description="Helical" evidence="1">
    <location>
        <begin position="164"/>
        <end position="182"/>
    </location>
</feature>
<accession>A0A1H2RZS2</accession>
<dbReference type="EMBL" id="FNON01000001">
    <property type="protein sequence ID" value="SDW24680.1"/>
    <property type="molecule type" value="Genomic_DNA"/>
</dbReference>
<organism evidence="2 3">
    <name type="scientific">Amycolatopsis xylanica</name>
    <dbReference type="NCBI Taxonomy" id="589385"/>
    <lineage>
        <taxon>Bacteria</taxon>
        <taxon>Bacillati</taxon>
        <taxon>Actinomycetota</taxon>
        <taxon>Actinomycetes</taxon>
        <taxon>Pseudonocardiales</taxon>
        <taxon>Pseudonocardiaceae</taxon>
        <taxon>Amycolatopsis</taxon>
    </lineage>
</organism>
<dbReference type="Proteomes" id="UP000199515">
    <property type="component" value="Unassembled WGS sequence"/>
</dbReference>
<protein>
    <submittedName>
        <fullName evidence="2">Uncharacterized protein</fullName>
    </submittedName>
</protein>
<evidence type="ECO:0000313" key="3">
    <source>
        <dbReference type="Proteomes" id="UP000199515"/>
    </source>
</evidence>
<keyword evidence="3" id="KW-1185">Reference proteome</keyword>
<reference evidence="2 3" key="1">
    <citation type="submission" date="2016-10" db="EMBL/GenBank/DDBJ databases">
        <authorList>
            <person name="de Groot N.N."/>
        </authorList>
    </citation>
    <scope>NUCLEOTIDE SEQUENCE [LARGE SCALE GENOMIC DNA]</scope>
    <source>
        <strain evidence="2 3">CPCC 202699</strain>
    </source>
</reference>